<evidence type="ECO:0000313" key="2">
    <source>
        <dbReference type="Proteomes" id="UP000546464"/>
    </source>
</evidence>
<evidence type="ECO:0000313" key="1">
    <source>
        <dbReference type="EMBL" id="MBC2594397.1"/>
    </source>
</evidence>
<protein>
    <submittedName>
        <fullName evidence="1">Uncharacterized protein</fullName>
    </submittedName>
</protein>
<accession>A0A842HFP7</accession>
<dbReference type="EMBL" id="JACHVB010000021">
    <property type="protein sequence ID" value="MBC2594397.1"/>
    <property type="molecule type" value="Genomic_DNA"/>
</dbReference>
<dbReference type="AlphaFoldDB" id="A0A842HFP7"/>
<sequence>MLIQAIIGASGLAALWSWLKEDKNEDGFTGNEAVLFNEESKLPSADSKAVKQLATEADVQIDKLREHLAGIIPDDFEFSLALGRDEEFQVTWRVSEIGMVPRVPKISDDTLLGLLRKVQLVDWDNERELARKGAKAFESFCEKCREFNGAYEGADK</sequence>
<organism evidence="1 2">
    <name type="scientific">Ruficoccus amylovorans</name>
    <dbReference type="NCBI Taxonomy" id="1804625"/>
    <lineage>
        <taxon>Bacteria</taxon>
        <taxon>Pseudomonadati</taxon>
        <taxon>Verrucomicrobiota</taxon>
        <taxon>Opitutia</taxon>
        <taxon>Puniceicoccales</taxon>
        <taxon>Cerasicoccaceae</taxon>
        <taxon>Ruficoccus</taxon>
    </lineage>
</organism>
<dbReference type="RefSeq" id="WP_185675381.1">
    <property type="nucleotide sequence ID" value="NZ_JACHVB010000021.1"/>
</dbReference>
<proteinExistence type="predicted"/>
<name>A0A842HFP7_9BACT</name>
<keyword evidence="2" id="KW-1185">Reference proteome</keyword>
<dbReference type="Proteomes" id="UP000546464">
    <property type="component" value="Unassembled WGS sequence"/>
</dbReference>
<comment type="caution">
    <text evidence="1">The sequence shown here is derived from an EMBL/GenBank/DDBJ whole genome shotgun (WGS) entry which is preliminary data.</text>
</comment>
<reference evidence="1 2" key="1">
    <citation type="submission" date="2020-07" db="EMBL/GenBank/DDBJ databases">
        <authorList>
            <person name="Feng X."/>
        </authorList>
    </citation>
    <scope>NUCLEOTIDE SEQUENCE [LARGE SCALE GENOMIC DNA]</scope>
    <source>
        <strain evidence="1 2">JCM31066</strain>
    </source>
</reference>
<gene>
    <name evidence="1" type="ORF">H5P28_09025</name>
</gene>